<dbReference type="EMBL" id="AWVF01000217">
    <property type="protein sequence ID" value="ERJ95106.1"/>
    <property type="molecule type" value="Genomic_DNA"/>
</dbReference>
<dbReference type="HOGENOM" id="CLU_3172826_0_0_9"/>
<dbReference type="Proteomes" id="UP000016662">
    <property type="component" value="Unassembled WGS sequence"/>
</dbReference>
<reference evidence="1 2" key="1">
    <citation type="submission" date="2013-07" db="EMBL/GenBank/DDBJ databases">
        <authorList>
            <person name="Weinstock G."/>
            <person name="Sodergren E."/>
            <person name="Wylie T."/>
            <person name="Fulton L."/>
            <person name="Fulton R."/>
            <person name="Fronick C."/>
            <person name="O'Laughlin M."/>
            <person name="Godfrey J."/>
            <person name="Miner T."/>
            <person name="Herter B."/>
            <person name="Appelbaum E."/>
            <person name="Cordes M."/>
            <person name="Lek S."/>
            <person name="Wollam A."/>
            <person name="Pepin K.H."/>
            <person name="Palsikar V.B."/>
            <person name="Mitreva M."/>
            <person name="Wilson R.K."/>
        </authorList>
    </citation>
    <scope>NUCLEOTIDE SEQUENCE [LARGE SCALE GENOMIC DNA]</scope>
    <source>
        <strain evidence="1 2">ATCC 27760</strain>
    </source>
</reference>
<evidence type="ECO:0000313" key="2">
    <source>
        <dbReference type="Proteomes" id="UP000016662"/>
    </source>
</evidence>
<keyword evidence="2" id="KW-1185">Reference proteome</keyword>
<proteinExistence type="predicted"/>
<name>U2K9E1_9FIRM</name>
<accession>U2K9E1</accession>
<dbReference type="STRING" id="411473.RUMCAL_01710"/>
<comment type="caution">
    <text evidence="1">The sequence shown here is derived from an EMBL/GenBank/DDBJ whole genome shotgun (WGS) entry which is preliminary data.</text>
</comment>
<sequence>MTFRLQIWYNGITCRWVRAQADTPVYRKVAWNTIHSIFMQEVLHEIF</sequence>
<evidence type="ECO:0000313" key="1">
    <source>
        <dbReference type="EMBL" id="ERJ95106.1"/>
    </source>
</evidence>
<dbReference type="AlphaFoldDB" id="U2K9E1"/>
<organism evidence="1 2">
    <name type="scientific">Ruminococcus callidus ATCC 27760</name>
    <dbReference type="NCBI Taxonomy" id="411473"/>
    <lineage>
        <taxon>Bacteria</taxon>
        <taxon>Bacillati</taxon>
        <taxon>Bacillota</taxon>
        <taxon>Clostridia</taxon>
        <taxon>Eubacteriales</taxon>
        <taxon>Oscillospiraceae</taxon>
        <taxon>Ruminococcus</taxon>
    </lineage>
</organism>
<protein>
    <submittedName>
        <fullName evidence="1">Uncharacterized protein</fullName>
    </submittedName>
</protein>
<gene>
    <name evidence="1" type="ORF">RUMCAL_01710</name>
</gene>